<dbReference type="Pfam" id="PF03803">
    <property type="entry name" value="Scramblase"/>
    <property type="match status" value="1"/>
</dbReference>
<dbReference type="Proteomes" id="UP001187531">
    <property type="component" value="Unassembled WGS sequence"/>
</dbReference>
<comment type="similarity">
    <text evidence="1 2">Belongs to the phospholipid scramblase family.</text>
</comment>
<accession>A0AA88LIP8</accession>
<evidence type="ECO:0000313" key="3">
    <source>
        <dbReference type="EMBL" id="KAK2725216.1"/>
    </source>
</evidence>
<dbReference type="GO" id="GO:0017128">
    <property type="term" value="F:phospholipid scramblase activity"/>
    <property type="evidence" value="ECO:0007669"/>
    <property type="project" value="InterPro"/>
</dbReference>
<keyword evidence="4" id="KW-1185">Reference proteome</keyword>
<proteinExistence type="inferred from homology"/>
<dbReference type="EMBL" id="JAVRJZ010000003">
    <property type="protein sequence ID" value="KAK2725217.1"/>
    <property type="molecule type" value="Genomic_DNA"/>
</dbReference>
<dbReference type="SUPFAM" id="SSF54518">
    <property type="entry name" value="Tubby C-terminal domain-like"/>
    <property type="match status" value="1"/>
</dbReference>
<evidence type="ECO:0000256" key="2">
    <source>
        <dbReference type="RuleBase" id="RU363116"/>
    </source>
</evidence>
<sequence>MELNKSFPPPYQENQSYDYQRMGFMSQNGLPNPQITVGYQPMPMPHPYMATTYTPTMYSGSAADPSVGPIAYAPTYAAPPTGYYPPVQPVINQPVHTPGQHNGQNPSGASTMNLSFLSSISELKIAQKKELLEVMLSYESQNKYEIFGSNGELLFNSKEESGCCSRQLFGSSRPFEMAISAPSGQEIIHLSRPLACGSLCFPCCQQEMEVFSPPGNLIASIQKEWTLLTPLFSVYDSTGQKIFKVKGSMLTTSFFGNDVDFKVIAGSDTEVGCISKKWGGLLTELVTDADKFNVTFPVDLDVRMKAALLGLAFLIDFLYFEKN</sequence>
<dbReference type="InterPro" id="IPR025659">
    <property type="entry name" value="Tubby-like_C"/>
</dbReference>
<reference evidence="3" key="1">
    <citation type="submission" date="2023-07" db="EMBL/GenBank/DDBJ databases">
        <title>Chromosome-level genome assembly of Artemia franciscana.</title>
        <authorList>
            <person name="Jo E."/>
        </authorList>
    </citation>
    <scope>NUCLEOTIDE SEQUENCE</scope>
    <source>
        <tissue evidence="3">Whole body</tissue>
    </source>
</reference>
<dbReference type="GO" id="GO:0005886">
    <property type="term" value="C:plasma membrane"/>
    <property type="evidence" value="ECO:0007669"/>
    <property type="project" value="TreeGrafter"/>
</dbReference>
<keyword evidence="2" id="KW-0564">Palmitate</keyword>
<comment type="caution">
    <text evidence="3">The sequence shown here is derived from an EMBL/GenBank/DDBJ whole genome shotgun (WGS) entry which is preliminary data.</text>
</comment>
<comment type="function">
    <text evidence="2">May mediate accelerated ATP-independent bidirectional transbilayer migration of phospholipids upon binding calcium ions that results in a loss of phospholipid asymmetry in the plasma membrane.</text>
</comment>
<evidence type="ECO:0000256" key="1">
    <source>
        <dbReference type="ARBA" id="ARBA00005350"/>
    </source>
</evidence>
<dbReference type="InterPro" id="IPR005552">
    <property type="entry name" value="Scramblase"/>
</dbReference>
<comment type="cofactor">
    <cofactor evidence="2">
        <name>Ca(2+)</name>
        <dbReference type="ChEBI" id="CHEBI:29108"/>
    </cofactor>
</comment>
<gene>
    <name evidence="3" type="ORF">QYM36_001610</name>
</gene>
<dbReference type="PANTHER" id="PTHR23248:SF9">
    <property type="entry name" value="PHOSPHOLIPID SCRAMBLASE"/>
    <property type="match status" value="1"/>
</dbReference>
<protein>
    <recommendedName>
        <fullName evidence="2">Phospholipid scramblase</fullName>
    </recommendedName>
</protein>
<keyword evidence="2" id="KW-0106">Calcium</keyword>
<name>A0AA88LIP8_ARTSF</name>
<dbReference type="EMBL" id="JAVRJZ010000003">
    <property type="protein sequence ID" value="KAK2725216.1"/>
    <property type="molecule type" value="Genomic_DNA"/>
</dbReference>
<organism evidence="3 4">
    <name type="scientific">Artemia franciscana</name>
    <name type="common">Brine shrimp</name>
    <name type="synonym">Artemia sanfranciscana</name>
    <dbReference type="NCBI Taxonomy" id="6661"/>
    <lineage>
        <taxon>Eukaryota</taxon>
        <taxon>Metazoa</taxon>
        <taxon>Ecdysozoa</taxon>
        <taxon>Arthropoda</taxon>
        <taxon>Crustacea</taxon>
        <taxon>Branchiopoda</taxon>
        <taxon>Anostraca</taxon>
        <taxon>Artemiidae</taxon>
        <taxon>Artemia</taxon>
    </lineage>
</organism>
<dbReference type="PANTHER" id="PTHR23248">
    <property type="entry name" value="PHOSPHOLIPID SCRAMBLASE-RELATED"/>
    <property type="match status" value="1"/>
</dbReference>
<keyword evidence="2" id="KW-0449">Lipoprotein</keyword>
<dbReference type="AlphaFoldDB" id="A0AA88LIP8"/>
<evidence type="ECO:0000313" key="4">
    <source>
        <dbReference type="Proteomes" id="UP001187531"/>
    </source>
</evidence>